<dbReference type="eggNOG" id="ENOG502SD5N">
    <property type="taxonomic scope" value="Eukaryota"/>
</dbReference>
<evidence type="ECO:0000256" key="2">
    <source>
        <dbReference type="SAM" id="MobiDB-lite"/>
    </source>
</evidence>
<evidence type="ECO:0000313" key="4">
    <source>
        <dbReference type="Proteomes" id="UP000006813"/>
    </source>
</evidence>
<dbReference type="FunCoup" id="G5C0P6">
    <property type="interactions" value="53"/>
</dbReference>
<dbReference type="EMBL" id="JH172722">
    <property type="protein sequence ID" value="EHB15107.1"/>
    <property type="molecule type" value="Genomic_DNA"/>
</dbReference>
<evidence type="ECO:0000256" key="1">
    <source>
        <dbReference type="SAM" id="Coils"/>
    </source>
</evidence>
<dbReference type="Proteomes" id="UP000006813">
    <property type="component" value="Unassembled WGS sequence"/>
</dbReference>
<proteinExistence type="predicted"/>
<feature type="region of interest" description="Disordered" evidence="2">
    <location>
        <begin position="113"/>
        <end position="239"/>
    </location>
</feature>
<evidence type="ECO:0000313" key="3">
    <source>
        <dbReference type="EMBL" id="EHB15107.1"/>
    </source>
</evidence>
<keyword evidence="1" id="KW-0175">Coiled coil</keyword>
<feature type="coiled-coil region" evidence="1">
    <location>
        <begin position="33"/>
        <end position="67"/>
    </location>
</feature>
<dbReference type="AlphaFoldDB" id="G5C0P6"/>
<protein>
    <submittedName>
        <fullName evidence="3">Vimentin-type intermediate filament-associated coiled-coil protein</fullName>
    </submittedName>
</protein>
<dbReference type="InParanoid" id="G5C0P6"/>
<name>G5C0P6_HETGA</name>
<organism evidence="3 4">
    <name type="scientific">Heterocephalus glaber</name>
    <name type="common">Naked mole rat</name>
    <dbReference type="NCBI Taxonomy" id="10181"/>
    <lineage>
        <taxon>Eukaryota</taxon>
        <taxon>Metazoa</taxon>
        <taxon>Chordata</taxon>
        <taxon>Craniata</taxon>
        <taxon>Vertebrata</taxon>
        <taxon>Euteleostomi</taxon>
        <taxon>Mammalia</taxon>
        <taxon>Eutheria</taxon>
        <taxon>Euarchontoglires</taxon>
        <taxon>Glires</taxon>
        <taxon>Rodentia</taxon>
        <taxon>Hystricomorpha</taxon>
        <taxon>Bathyergidae</taxon>
        <taxon>Heterocephalus</taxon>
    </lineage>
</organism>
<accession>G5C0P6</accession>
<sequence length="239" mass="25442">MKSMPNLQLVQDQGRIKSRAQAERLARHDHQLRAALEELGHAKDREIEALQEQLLTSEAAVQSLQAAVHQRDELIGQLRPRAELLQDACRRRPPLAALLAALAEAEHLGPLPDSAAGHLLPGGPGPPLTNSTAEEEKAEEERASGALAGQCSQPPASRWARATPRQQHCRGGRGGGGRGSPPAFGVWDNSVSPGADSRADADSPLGTSIPWGIPGQRQDPGQAAEAKKTMFSSRPYADV</sequence>
<gene>
    <name evidence="3" type="ORF">GW7_20483</name>
</gene>
<reference evidence="3 4" key="1">
    <citation type="journal article" date="2011" name="Nature">
        <title>Genome sequencing reveals insights into physiology and longevity of the naked mole rat.</title>
        <authorList>
            <person name="Kim E.B."/>
            <person name="Fang X."/>
            <person name="Fushan A.A."/>
            <person name="Huang Z."/>
            <person name="Lobanov A.V."/>
            <person name="Han L."/>
            <person name="Marino S.M."/>
            <person name="Sun X."/>
            <person name="Turanov A.A."/>
            <person name="Yang P."/>
            <person name="Yim S.H."/>
            <person name="Zhao X."/>
            <person name="Kasaikina M.V."/>
            <person name="Stoletzki N."/>
            <person name="Peng C."/>
            <person name="Polak P."/>
            <person name="Xiong Z."/>
            <person name="Kiezun A."/>
            <person name="Zhu Y."/>
            <person name="Chen Y."/>
            <person name="Kryukov G.V."/>
            <person name="Zhang Q."/>
            <person name="Peshkin L."/>
            <person name="Yang L."/>
            <person name="Bronson R.T."/>
            <person name="Buffenstein R."/>
            <person name="Wang B."/>
            <person name="Han C."/>
            <person name="Li Q."/>
            <person name="Chen L."/>
            <person name="Zhao W."/>
            <person name="Sunyaev S.R."/>
            <person name="Park T.J."/>
            <person name="Zhang G."/>
            <person name="Wang J."/>
            <person name="Gladyshev V.N."/>
        </authorList>
    </citation>
    <scope>NUCLEOTIDE SEQUENCE [LARGE SCALE GENOMIC DNA]</scope>
</reference>